<evidence type="ECO:0000313" key="3">
    <source>
        <dbReference type="EMBL" id="CAK0830637.1"/>
    </source>
</evidence>
<dbReference type="EMBL" id="CAUYUJ010010968">
    <property type="protein sequence ID" value="CAK0830637.1"/>
    <property type="molecule type" value="Genomic_DNA"/>
</dbReference>
<dbReference type="Proteomes" id="UP001189429">
    <property type="component" value="Unassembled WGS sequence"/>
</dbReference>
<feature type="region of interest" description="Disordered" evidence="2">
    <location>
        <begin position="424"/>
        <end position="494"/>
    </location>
</feature>
<feature type="region of interest" description="Disordered" evidence="2">
    <location>
        <begin position="186"/>
        <end position="210"/>
    </location>
</feature>
<comment type="caution">
    <text evidence="3">The sequence shown here is derived from an EMBL/GenBank/DDBJ whole genome shotgun (WGS) entry which is preliminary data.</text>
</comment>
<evidence type="ECO:0000313" key="4">
    <source>
        <dbReference type="Proteomes" id="UP001189429"/>
    </source>
</evidence>
<feature type="coiled-coil region" evidence="1">
    <location>
        <begin position="516"/>
        <end position="543"/>
    </location>
</feature>
<keyword evidence="4" id="KW-1185">Reference proteome</keyword>
<proteinExistence type="predicted"/>
<evidence type="ECO:0000256" key="1">
    <source>
        <dbReference type="SAM" id="Coils"/>
    </source>
</evidence>
<protein>
    <submittedName>
        <fullName evidence="3">Uncharacterized protein</fullName>
    </submittedName>
</protein>
<feature type="compositionally biased region" description="Gly residues" evidence="2">
    <location>
        <begin position="476"/>
        <end position="489"/>
    </location>
</feature>
<sequence>MADSQWSSALERVGKDWDERFRRLGHGLQELGCDRLAASERLEALARWAQTADQALAELRGGPASCLGLAAPAEPVAALRFAAPAAPASPAFGAGGPAAPRRTFCKPHSLVGFMSIDLCQLCRESRVWALRFLYFNLSSLAPGSLLQELNFAFLQCLRVQPPGVDKAQVAQIARLHCLRKRWPLDRGGAPEPAMRGPGAGQRQPRSEQDPARQQCIRGITYDLFNDFPEHVKLCQLYLRNEEEIMGLKRCYEGKHLSLDRDVSIPMWHMIYSVVHSGGMQRAWDLCTRYNHTGALGCQAENCPRVHRCSFCYSSEHGAHFGLKQGALQCEGLKAFEKERTEMKELFGLDANRFDDFADLLKIFPQDPLRCPRVNRACATSASGAESESRFCSEASPGQVERLLDSDSPGEAVAQYDANAPQWTASVVSSAGSPQAPAGEGGMPEPPQPAPGLSPGAADAPPPPRPLEAHQEPRGLGQPGRRGPDAGGPGQLEREPEAVERLIESKDRVVAARDASIVELKRYIQGLEQRLRDQSERVAELERLLGREHGRAGKRALLAARPRGGSAECPGGATALGDTGSSASCEALKRAPRRPTYYENACRLNEPRFQRSQNRAAAQDEYGKPFDRPERLPDSFDVEASTTDECPTERAMSWEEWFQPSRTCALRSPSSLAPLANPLGTDQTADDDLLTTALIGAVAPVRAVSKRQCRLWLY</sequence>
<evidence type="ECO:0000256" key="2">
    <source>
        <dbReference type="SAM" id="MobiDB-lite"/>
    </source>
</evidence>
<keyword evidence="1" id="KW-0175">Coiled coil</keyword>
<feature type="compositionally biased region" description="Basic and acidic residues" evidence="2">
    <location>
        <begin position="620"/>
        <end position="633"/>
    </location>
</feature>
<reference evidence="3" key="1">
    <citation type="submission" date="2023-10" db="EMBL/GenBank/DDBJ databases">
        <authorList>
            <person name="Chen Y."/>
            <person name="Shah S."/>
            <person name="Dougan E. K."/>
            <person name="Thang M."/>
            <person name="Chan C."/>
        </authorList>
    </citation>
    <scope>NUCLEOTIDE SEQUENCE [LARGE SCALE GENOMIC DNA]</scope>
</reference>
<organism evidence="3 4">
    <name type="scientific">Prorocentrum cordatum</name>
    <dbReference type="NCBI Taxonomy" id="2364126"/>
    <lineage>
        <taxon>Eukaryota</taxon>
        <taxon>Sar</taxon>
        <taxon>Alveolata</taxon>
        <taxon>Dinophyceae</taxon>
        <taxon>Prorocentrales</taxon>
        <taxon>Prorocentraceae</taxon>
        <taxon>Prorocentrum</taxon>
    </lineage>
</organism>
<feature type="region of interest" description="Disordered" evidence="2">
    <location>
        <begin position="610"/>
        <end position="644"/>
    </location>
</feature>
<accession>A0ABN9SF11</accession>
<gene>
    <name evidence="3" type="ORF">PCOR1329_LOCUS29220</name>
</gene>
<name>A0ABN9SF11_9DINO</name>